<feature type="transmembrane region" description="Helical" evidence="7">
    <location>
        <begin position="313"/>
        <end position="330"/>
    </location>
</feature>
<evidence type="ECO:0000256" key="2">
    <source>
        <dbReference type="ARBA" id="ARBA00022448"/>
    </source>
</evidence>
<organism evidence="8 9">
    <name type="scientific">Pneumocystis jirovecii (strain RU7)</name>
    <name type="common">Human pneumocystis pneumonia agent</name>
    <dbReference type="NCBI Taxonomy" id="1408657"/>
    <lineage>
        <taxon>Eukaryota</taxon>
        <taxon>Fungi</taxon>
        <taxon>Dikarya</taxon>
        <taxon>Ascomycota</taxon>
        <taxon>Taphrinomycotina</taxon>
        <taxon>Pneumocystomycetes</taxon>
        <taxon>Pneumocystaceae</taxon>
        <taxon>Pneumocystis</taxon>
    </lineage>
</organism>
<dbReference type="InterPro" id="IPR011701">
    <property type="entry name" value="MFS"/>
</dbReference>
<evidence type="ECO:0000256" key="7">
    <source>
        <dbReference type="SAM" id="Phobius"/>
    </source>
</evidence>
<feature type="transmembrane region" description="Helical" evidence="7">
    <location>
        <begin position="131"/>
        <end position="149"/>
    </location>
</feature>
<evidence type="ECO:0000256" key="1">
    <source>
        <dbReference type="ARBA" id="ARBA00004141"/>
    </source>
</evidence>
<evidence type="ECO:0000256" key="4">
    <source>
        <dbReference type="ARBA" id="ARBA00022989"/>
    </source>
</evidence>
<dbReference type="InterPro" id="IPR036259">
    <property type="entry name" value="MFS_trans_sf"/>
</dbReference>
<dbReference type="AlphaFoldDB" id="A0A0W4ZV76"/>
<keyword evidence="4 7" id="KW-1133">Transmembrane helix</keyword>
<comment type="subcellular location">
    <subcellularLocation>
        <location evidence="1">Membrane</location>
        <topology evidence="1">Multi-pass membrane protein</topology>
    </subcellularLocation>
</comment>
<proteinExistence type="inferred from homology"/>
<protein>
    <recommendedName>
        <fullName evidence="10">Major facilitator superfamily (MFS) profile domain-containing protein</fullName>
    </recommendedName>
</protein>
<feature type="transmembrane region" description="Helical" evidence="7">
    <location>
        <begin position="223"/>
        <end position="245"/>
    </location>
</feature>
<feature type="transmembrane region" description="Helical" evidence="7">
    <location>
        <begin position="58"/>
        <end position="80"/>
    </location>
</feature>
<feature type="transmembrane region" description="Helical" evidence="7">
    <location>
        <begin position="100"/>
        <end position="119"/>
    </location>
</feature>
<dbReference type="GO" id="GO:1901604">
    <property type="term" value="F:dethiobiotin transmembrane transporter activity"/>
    <property type="evidence" value="ECO:0007669"/>
    <property type="project" value="TreeGrafter"/>
</dbReference>
<evidence type="ECO:0000256" key="3">
    <source>
        <dbReference type="ARBA" id="ARBA00022692"/>
    </source>
</evidence>
<evidence type="ECO:0000313" key="9">
    <source>
        <dbReference type="Proteomes" id="UP000053447"/>
    </source>
</evidence>
<dbReference type="GO" id="GO:0015225">
    <property type="term" value="F:biotin transmembrane transporter activity"/>
    <property type="evidence" value="ECO:0007669"/>
    <property type="project" value="TreeGrafter"/>
</dbReference>
<feature type="transmembrane region" description="Helical" evidence="7">
    <location>
        <begin position="439"/>
        <end position="462"/>
    </location>
</feature>
<keyword evidence="3 7" id="KW-0812">Transmembrane</keyword>
<comment type="caution">
    <text evidence="8">The sequence shown here is derived from an EMBL/GenBank/DDBJ whole genome shotgun (WGS) entry which is preliminary data.</text>
</comment>
<reference evidence="9" key="1">
    <citation type="journal article" date="2016" name="Nat. Commun.">
        <title>Genome analysis of three Pneumocystis species reveals adaptation mechanisms to life exclusively in mammalian hosts.</title>
        <authorList>
            <person name="Ma L."/>
            <person name="Chen Z."/>
            <person name="Huang D.W."/>
            <person name="Kutty G."/>
            <person name="Ishihara M."/>
            <person name="Wang H."/>
            <person name="Abouelleil A."/>
            <person name="Bishop L."/>
            <person name="Davey E."/>
            <person name="Deng R."/>
            <person name="Deng X."/>
            <person name="Fan L."/>
            <person name="Fantoni G."/>
            <person name="Fitzgerald M."/>
            <person name="Gogineni E."/>
            <person name="Goldberg J.M."/>
            <person name="Handley G."/>
            <person name="Hu X."/>
            <person name="Huber C."/>
            <person name="Jiao X."/>
            <person name="Jones K."/>
            <person name="Levin J.Z."/>
            <person name="Liu Y."/>
            <person name="Macdonald P."/>
            <person name="Melnikov A."/>
            <person name="Raley C."/>
            <person name="Sassi M."/>
            <person name="Sherman B.T."/>
            <person name="Song X."/>
            <person name="Sykes S."/>
            <person name="Tran B."/>
            <person name="Walsh L."/>
            <person name="Xia Y."/>
            <person name="Yang J."/>
            <person name="Young S."/>
            <person name="Zeng Q."/>
            <person name="Zheng X."/>
            <person name="Stephens R."/>
            <person name="Nusbaum C."/>
            <person name="Birren B.W."/>
            <person name="Azadi P."/>
            <person name="Lempicki R.A."/>
            <person name="Cuomo C.A."/>
            <person name="Kovacs J.A."/>
        </authorList>
    </citation>
    <scope>NUCLEOTIDE SEQUENCE [LARGE SCALE GENOMIC DNA]</scope>
    <source>
        <strain evidence="9">RU7</strain>
    </source>
</reference>
<sequence>MSKESHQIDTQEQAKIASSGKYFMLINVYEKVQNLTDDKEIVTRDSLNRIYRKVDKRLIPCLWSVYFFAFSAKSIIGIALTMNVSEGHSLKQTLNLLPQQVSTGITLFYIAYVIFEIPCNLMTIYISPRFWISKTLLVVGIVLFFYTYMKDLVAFYILRFLLGVAEAGLWPGMAYYLMNYYPPYIMGKRIGWYFTASQISTMTIGFLSIGFQKMDGIANLEGYKWMFLLYSIATIIVGVVTMWLLPQTLTEASVTEEELHSPSFIVRMYKRIKKTTERPFLTEDEKQLLLSNISLKNRWKVYDLVVAFIDPRIWLLIFMYFGGMAFGIGIKNYGSLIIRSLDTEMSSLKISLLYAIVWIVNLIGVLVILPASDHYRSRMSFYISCSIVIIIGILILTYAHNKWLQYSGLLISIFATGPLIPICMAWCAQIFSKETKLNVAATSALLTGMGNLGSIFTSYTLYEGMPGRDGYKKSNIVLCVVMGMSIIASLSQKALLMYYSKETN</sequence>
<evidence type="ECO:0000256" key="5">
    <source>
        <dbReference type="ARBA" id="ARBA00023136"/>
    </source>
</evidence>
<comment type="similarity">
    <text evidence="6">Belongs to the major facilitator superfamily. Allantoate permease family.</text>
</comment>
<evidence type="ECO:0000256" key="6">
    <source>
        <dbReference type="ARBA" id="ARBA00037968"/>
    </source>
</evidence>
<dbReference type="GO" id="GO:1905135">
    <property type="term" value="P:biotin import across plasma membrane"/>
    <property type="evidence" value="ECO:0007669"/>
    <property type="project" value="TreeGrafter"/>
</dbReference>
<dbReference type="Gene3D" id="1.20.1250.20">
    <property type="entry name" value="MFS general substrate transporter like domains"/>
    <property type="match status" value="2"/>
</dbReference>
<evidence type="ECO:0000313" key="8">
    <source>
        <dbReference type="EMBL" id="KTW32260.1"/>
    </source>
</evidence>
<name>A0A0W4ZV76_PNEJ7</name>
<feature type="transmembrane region" description="Helical" evidence="7">
    <location>
        <begin position="474"/>
        <end position="491"/>
    </location>
</feature>
<dbReference type="RefSeq" id="XP_018230952.1">
    <property type="nucleotide sequence ID" value="XM_018372618.1"/>
</dbReference>
<dbReference type="Proteomes" id="UP000053447">
    <property type="component" value="Unassembled WGS sequence"/>
</dbReference>
<feature type="transmembrane region" description="Helical" evidence="7">
    <location>
        <begin position="406"/>
        <end position="427"/>
    </location>
</feature>
<dbReference type="PANTHER" id="PTHR43791">
    <property type="entry name" value="PERMEASE-RELATED"/>
    <property type="match status" value="1"/>
</dbReference>
<gene>
    <name evidence="8" type="ORF">T551_00351</name>
</gene>
<dbReference type="GO" id="GO:0005886">
    <property type="term" value="C:plasma membrane"/>
    <property type="evidence" value="ECO:0007669"/>
    <property type="project" value="TreeGrafter"/>
</dbReference>
<dbReference type="GO" id="GO:0015295">
    <property type="term" value="F:solute:proton symporter activity"/>
    <property type="evidence" value="ECO:0007669"/>
    <property type="project" value="TreeGrafter"/>
</dbReference>
<keyword evidence="5 7" id="KW-0472">Membrane</keyword>
<feature type="transmembrane region" description="Helical" evidence="7">
    <location>
        <begin position="381"/>
        <end position="400"/>
    </location>
</feature>
<evidence type="ECO:0008006" key="10">
    <source>
        <dbReference type="Google" id="ProtNLM"/>
    </source>
</evidence>
<accession>A0A0W4ZV76</accession>
<dbReference type="SUPFAM" id="SSF103473">
    <property type="entry name" value="MFS general substrate transporter"/>
    <property type="match status" value="1"/>
</dbReference>
<feature type="transmembrane region" description="Helical" evidence="7">
    <location>
        <begin position="350"/>
        <end position="369"/>
    </location>
</feature>
<dbReference type="eggNOG" id="KOG2533">
    <property type="taxonomic scope" value="Eukaryota"/>
</dbReference>
<feature type="transmembrane region" description="Helical" evidence="7">
    <location>
        <begin position="155"/>
        <end position="178"/>
    </location>
</feature>
<dbReference type="OrthoDB" id="5298304at2759"/>
<dbReference type="VEuPathDB" id="FungiDB:T551_00351"/>
<dbReference type="STRING" id="1408657.A0A0W4ZV76"/>
<dbReference type="PANTHER" id="PTHR43791:SF33">
    <property type="entry name" value="VITAMIN H TRANSPORTER 1"/>
    <property type="match status" value="1"/>
</dbReference>
<keyword evidence="9" id="KW-1185">Reference proteome</keyword>
<keyword evidence="2" id="KW-0813">Transport</keyword>
<dbReference type="EMBL" id="LFWA01000002">
    <property type="protein sequence ID" value="KTW32260.1"/>
    <property type="molecule type" value="Genomic_DNA"/>
</dbReference>
<dbReference type="GeneID" id="28938873"/>
<dbReference type="Pfam" id="PF07690">
    <property type="entry name" value="MFS_1"/>
    <property type="match status" value="1"/>
</dbReference>
<feature type="transmembrane region" description="Helical" evidence="7">
    <location>
        <begin position="190"/>
        <end position="211"/>
    </location>
</feature>